<feature type="transmembrane region" description="Helical" evidence="1">
    <location>
        <begin position="358"/>
        <end position="379"/>
    </location>
</feature>
<dbReference type="AlphaFoldDB" id="A0A3A8AP77"/>
<gene>
    <name evidence="2" type="ORF">DEM25_008195</name>
</gene>
<evidence type="ECO:0000313" key="3">
    <source>
        <dbReference type="Proteomes" id="UP000246132"/>
    </source>
</evidence>
<feature type="transmembrane region" description="Helical" evidence="1">
    <location>
        <begin position="385"/>
        <end position="405"/>
    </location>
</feature>
<dbReference type="SUPFAM" id="SSF82693">
    <property type="entry name" value="Multidrug efflux transporter AcrB pore domain, PN1, PN2, PC1 and PC2 subdomains"/>
    <property type="match status" value="2"/>
</dbReference>
<dbReference type="SUPFAM" id="SSF82714">
    <property type="entry name" value="Multidrug efflux transporter AcrB TolC docking domain, DN and DC subdomains"/>
    <property type="match status" value="2"/>
</dbReference>
<dbReference type="InterPro" id="IPR001036">
    <property type="entry name" value="Acrflvin-R"/>
</dbReference>
<keyword evidence="1" id="KW-0812">Transmembrane</keyword>
<dbReference type="SUPFAM" id="SSF82866">
    <property type="entry name" value="Multidrug efflux transporter AcrB transmembrane domain"/>
    <property type="match status" value="2"/>
</dbReference>
<comment type="caution">
    <text evidence="2">The sequence shown here is derived from an EMBL/GenBank/DDBJ whole genome shotgun (WGS) entry which is preliminary data.</text>
</comment>
<name>A0A3A8AP77_9HYPH</name>
<dbReference type="InterPro" id="IPR027463">
    <property type="entry name" value="AcrB_DN_DC_subdom"/>
</dbReference>
<protein>
    <submittedName>
        <fullName evidence="2">Efflux RND transporter permease subunit</fullName>
    </submittedName>
</protein>
<reference evidence="2 3" key="1">
    <citation type="journal article" date="2018" name="Int. J. Syst. Bacteriol.">
        <title>Oceaniradius stylonemae gen. nov., sp. nov., isolated from a red alga, Stylonema cornu-cervi.</title>
        <authorList>
            <person name="Jeong S."/>
        </authorList>
    </citation>
    <scope>NUCLEOTIDE SEQUENCE [LARGE SCALE GENOMIC DNA]</scope>
    <source>
        <strain evidence="2 3">StC1</strain>
    </source>
</reference>
<dbReference type="Proteomes" id="UP000246132">
    <property type="component" value="Unassembled WGS sequence"/>
</dbReference>
<dbReference type="Gene3D" id="3.30.70.1440">
    <property type="entry name" value="Multidrug efflux transporter AcrB pore domain"/>
    <property type="match status" value="1"/>
</dbReference>
<accession>A0A3A8AP77</accession>
<dbReference type="GO" id="GO:0005886">
    <property type="term" value="C:plasma membrane"/>
    <property type="evidence" value="ECO:0007669"/>
    <property type="project" value="TreeGrafter"/>
</dbReference>
<feature type="transmembrane region" description="Helical" evidence="1">
    <location>
        <begin position="523"/>
        <end position="543"/>
    </location>
</feature>
<feature type="transmembrane region" description="Helical" evidence="1">
    <location>
        <begin position="884"/>
        <end position="904"/>
    </location>
</feature>
<keyword evidence="1" id="KW-1133">Transmembrane helix</keyword>
<feature type="transmembrane region" description="Helical" evidence="1">
    <location>
        <begin position="461"/>
        <end position="483"/>
    </location>
</feature>
<feature type="transmembrane region" description="Helical" evidence="1">
    <location>
        <begin position="856"/>
        <end position="877"/>
    </location>
</feature>
<keyword evidence="1" id="KW-0472">Membrane</keyword>
<evidence type="ECO:0000313" key="2">
    <source>
        <dbReference type="EMBL" id="RKF07723.1"/>
    </source>
</evidence>
<dbReference type="Pfam" id="PF00873">
    <property type="entry name" value="ACR_tran"/>
    <property type="match status" value="1"/>
</dbReference>
<dbReference type="Gene3D" id="3.30.2090.10">
    <property type="entry name" value="Multidrug efflux transporter AcrB TolC docking domain, DN and DC subdomains"/>
    <property type="match status" value="2"/>
</dbReference>
<evidence type="ECO:0000256" key="1">
    <source>
        <dbReference type="SAM" id="Phobius"/>
    </source>
</evidence>
<keyword evidence="3" id="KW-1185">Reference proteome</keyword>
<dbReference type="PRINTS" id="PR00702">
    <property type="entry name" value="ACRIFLAVINRP"/>
</dbReference>
<feature type="transmembrane region" description="Helical" evidence="1">
    <location>
        <begin position="958"/>
        <end position="975"/>
    </location>
</feature>
<dbReference type="Gene3D" id="3.30.70.1430">
    <property type="entry name" value="Multidrug efflux transporter AcrB pore domain"/>
    <property type="match status" value="2"/>
</dbReference>
<dbReference type="PANTHER" id="PTHR32063:SF18">
    <property type="entry name" value="CATION EFFLUX SYSTEM PROTEIN"/>
    <property type="match status" value="1"/>
</dbReference>
<feature type="transmembrane region" description="Helical" evidence="1">
    <location>
        <begin position="910"/>
        <end position="931"/>
    </location>
</feature>
<dbReference type="GO" id="GO:0042910">
    <property type="term" value="F:xenobiotic transmembrane transporter activity"/>
    <property type="evidence" value="ECO:0007669"/>
    <property type="project" value="TreeGrafter"/>
</dbReference>
<dbReference type="EMBL" id="QFWV02000004">
    <property type="protein sequence ID" value="RKF07723.1"/>
    <property type="molecule type" value="Genomic_DNA"/>
</dbReference>
<organism evidence="2 3">
    <name type="scientific">Oceaniradius stylonematis</name>
    <dbReference type="NCBI Taxonomy" id="2184161"/>
    <lineage>
        <taxon>Bacteria</taxon>
        <taxon>Pseudomonadati</taxon>
        <taxon>Pseudomonadota</taxon>
        <taxon>Alphaproteobacteria</taxon>
        <taxon>Hyphomicrobiales</taxon>
        <taxon>Ahrensiaceae</taxon>
        <taxon>Oceaniradius</taxon>
    </lineage>
</organism>
<sequence length="1029" mass="111730">MLTQLAYRNQRIVYAIVAILMAFGAWSYFNLPAQEDPAITIRQAIVQTAYPGLSPERVEELVTKPLERAIRQLPEVEEIRSSSVSGLSIIHVEVFDRYFELDQIWDDLRAEVQTAAASLPDGTRPPVVLDDTGDVAVVTAALRSPDHSMAELGDMATYARDQLYAVDGVKSIDIVGAQPERIYIESRNARLTQLGISPEAIAQTLAGQNIIRPGGQIDLGERSVLIEPTGDFRDIEAIRNTLIEIPGSGETIALRDIAEVSRNLIDPAPQTVFYQGDPAIMFAIAQQDGRNVLEFGPAVATALEEIEATLPVGFTIDIVTFQADQVEQAVYGVSFNVVQTLALVLGVVVLLLGVQTGLIVGAIIPVITLATLAVMGILGMPLERMSLATLVIALGILVDNGIVVAEDYKRRIGEGEDRDSAMKSIGSTLALPLFVSTSVTILVFLPLMLAEHVAGEYTRSISLVMAITLSVSWLVAMMVTPLLSHRFAAPPEPGGKRPFYERAFDPLIAAYEVGIRWALRNRFVFLAGMVIALVAGAAAIATAPQRFFPGSDRAQIITYFDLPADVTTNATRDEIEAMLPTLNDERFDWLVDHVAYVGFGGPRFVLSLTPVDPAPNRAVLVINVDSPENMDTAVTELRDHLDNEFAHISNRVTRMFLGPSDSSVLEVQVIGPDRDYIYATARQVEAILAEEIPASRDIRQNWENRVARVVVEVDQARARRAGVTSADVARSMSAYFSGRPVSEYREGDDVVPIVARATAGERTSLDHIRTLSIFGAGGAVVPLAQVADVDFVNGYSRIERENLARTVTIEARSDLIGAEDMVPLIEERLAELEASMPPGHSIEFDGIITQSSEGRAALLANMPLSFGIIALLLILQFNSFRRPLILIMTIPLIVVGVAIGLRGFGADFGFMPILGMLSLAGIVMCNAIVLIDRIEIERSEGHSGMEPIVRAGMRRLRPILMTTITTVLGLMPLIVSVDPLFFGMATVMAAGLTVGAMLTLGFVPVVYSLFFRKELAEAQADSPRWEAAA</sequence>
<proteinExistence type="predicted"/>
<dbReference type="PANTHER" id="PTHR32063">
    <property type="match status" value="1"/>
</dbReference>
<feature type="transmembrane region" description="Helical" evidence="1">
    <location>
        <begin position="12"/>
        <end position="29"/>
    </location>
</feature>
<dbReference type="Gene3D" id="3.30.70.1320">
    <property type="entry name" value="Multidrug efflux transporter AcrB pore domain like"/>
    <property type="match status" value="1"/>
</dbReference>
<feature type="transmembrane region" description="Helical" evidence="1">
    <location>
        <begin position="981"/>
        <end position="1010"/>
    </location>
</feature>
<feature type="transmembrane region" description="Helical" evidence="1">
    <location>
        <begin position="329"/>
        <end position="351"/>
    </location>
</feature>
<feature type="transmembrane region" description="Helical" evidence="1">
    <location>
        <begin position="425"/>
        <end position="449"/>
    </location>
</feature>
<dbReference type="OrthoDB" id="9798415at2"/>
<dbReference type="Gene3D" id="1.20.1640.10">
    <property type="entry name" value="Multidrug efflux transporter AcrB transmembrane domain"/>
    <property type="match status" value="2"/>
</dbReference>